<sequence>FLAAALSGVAETTCAAELPLYLASRFCQAIEDAIDAFTPLTVRIVSSLHATLVTLLSAYALAFEEPLWSDKISAQSKGGMTKSVLWMQLRLPLHTALTPLLYQASNRQRFCPPPALCPTRPPAGGRRNCQKLALSMKSPLAIMDSQWWPGRAELNVTTLNANRPSYFCINGALINVDFPRSQNGPHNTTGLRVMPD</sequence>
<dbReference type="AlphaFoldDB" id="A0A1I8FDL0"/>
<reference evidence="2" key="1">
    <citation type="submission" date="2016-11" db="UniProtKB">
        <authorList>
            <consortium name="WormBaseParasite"/>
        </authorList>
    </citation>
    <scope>IDENTIFICATION</scope>
</reference>
<dbReference type="WBParaSite" id="maker-unitig_30633-snap-gene-0.1-mRNA-1">
    <property type="protein sequence ID" value="maker-unitig_30633-snap-gene-0.1-mRNA-1"/>
    <property type="gene ID" value="maker-unitig_30633-snap-gene-0.1"/>
</dbReference>
<evidence type="ECO:0000313" key="2">
    <source>
        <dbReference type="WBParaSite" id="maker-unitig_30633-snap-gene-0.1-mRNA-1"/>
    </source>
</evidence>
<protein>
    <submittedName>
        <fullName evidence="2">Secreted protein</fullName>
    </submittedName>
</protein>
<proteinExistence type="predicted"/>
<keyword evidence="1" id="KW-1185">Reference proteome</keyword>
<accession>A0A1I8FDL0</accession>
<dbReference type="Proteomes" id="UP000095280">
    <property type="component" value="Unplaced"/>
</dbReference>
<evidence type="ECO:0000313" key="1">
    <source>
        <dbReference type="Proteomes" id="UP000095280"/>
    </source>
</evidence>
<name>A0A1I8FDL0_9PLAT</name>
<organism evidence="1 2">
    <name type="scientific">Macrostomum lignano</name>
    <dbReference type="NCBI Taxonomy" id="282301"/>
    <lineage>
        <taxon>Eukaryota</taxon>
        <taxon>Metazoa</taxon>
        <taxon>Spiralia</taxon>
        <taxon>Lophotrochozoa</taxon>
        <taxon>Platyhelminthes</taxon>
        <taxon>Rhabditophora</taxon>
        <taxon>Macrostomorpha</taxon>
        <taxon>Macrostomida</taxon>
        <taxon>Macrostomidae</taxon>
        <taxon>Macrostomum</taxon>
    </lineage>
</organism>